<gene>
    <name evidence="1" type="ORF">TNIN_432231</name>
</gene>
<sequence>MQSKSFLVYIGTDSSRKTAPFFDAVTNHLIQITSRISIGRVFRGVEKEREGCRASHLSIVVELQETVSVIDSGLSVVDDDRKSSQSVCIQSICCYISITPGDLFFLIRQSARLRDLIR</sequence>
<keyword evidence="2" id="KW-1185">Reference proteome</keyword>
<dbReference type="EMBL" id="BMAV01001965">
    <property type="protein sequence ID" value="GFY40535.1"/>
    <property type="molecule type" value="Genomic_DNA"/>
</dbReference>
<accession>A0A8X6WSN4</accession>
<comment type="caution">
    <text evidence="1">The sequence shown here is derived from an EMBL/GenBank/DDBJ whole genome shotgun (WGS) entry which is preliminary data.</text>
</comment>
<dbReference type="Proteomes" id="UP000886998">
    <property type="component" value="Unassembled WGS sequence"/>
</dbReference>
<reference evidence="1" key="1">
    <citation type="submission" date="2020-08" db="EMBL/GenBank/DDBJ databases">
        <title>Multicomponent nature underlies the extraordinary mechanical properties of spider dragline silk.</title>
        <authorList>
            <person name="Kono N."/>
            <person name="Nakamura H."/>
            <person name="Mori M."/>
            <person name="Yoshida Y."/>
            <person name="Ohtoshi R."/>
            <person name="Malay A.D."/>
            <person name="Moran D.A.P."/>
            <person name="Tomita M."/>
            <person name="Numata K."/>
            <person name="Arakawa K."/>
        </authorList>
    </citation>
    <scope>NUCLEOTIDE SEQUENCE</scope>
</reference>
<evidence type="ECO:0000313" key="2">
    <source>
        <dbReference type="Proteomes" id="UP000886998"/>
    </source>
</evidence>
<name>A0A8X6WSN4_9ARAC</name>
<proteinExistence type="predicted"/>
<organism evidence="1 2">
    <name type="scientific">Trichonephila inaurata madagascariensis</name>
    <dbReference type="NCBI Taxonomy" id="2747483"/>
    <lineage>
        <taxon>Eukaryota</taxon>
        <taxon>Metazoa</taxon>
        <taxon>Ecdysozoa</taxon>
        <taxon>Arthropoda</taxon>
        <taxon>Chelicerata</taxon>
        <taxon>Arachnida</taxon>
        <taxon>Araneae</taxon>
        <taxon>Araneomorphae</taxon>
        <taxon>Entelegynae</taxon>
        <taxon>Araneoidea</taxon>
        <taxon>Nephilidae</taxon>
        <taxon>Trichonephila</taxon>
        <taxon>Trichonephila inaurata</taxon>
    </lineage>
</organism>
<dbReference type="AlphaFoldDB" id="A0A8X6WSN4"/>
<evidence type="ECO:0000313" key="1">
    <source>
        <dbReference type="EMBL" id="GFY40535.1"/>
    </source>
</evidence>
<protein>
    <submittedName>
        <fullName evidence="1">Uncharacterized protein</fullName>
    </submittedName>
</protein>